<keyword evidence="2" id="KW-1185">Reference proteome</keyword>
<evidence type="ECO:0000313" key="1">
    <source>
        <dbReference type="EMBL" id="KAH3850904.1"/>
    </source>
</evidence>
<reference evidence="1" key="2">
    <citation type="submission" date="2020-11" db="EMBL/GenBank/DDBJ databases">
        <authorList>
            <person name="McCartney M.A."/>
            <person name="Auch B."/>
            <person name="Kono T."/>
            <person name="Mallez S."/>
            <person name="Becker A."/>
            <person name="Gohl D.M."/>
            <person name="Silverstein K.A.T."/>
            <person name="Koren S."/>
            <person name="Bechman K.B."/>
            <person name="Herman A."/>
            <person name="Abrahante J.E."/>
            <person name="Garbe J."/>
        </authorList>
    </citation>
    <scope>NUCLEOTIDE SEQUENCE</scope>
    <source>
        <strain evidence="1">Duluth1</strain>
        <tissue evidence="1">Whole animal</tissue>
    </source>
</reference>
<reference evidence="1" key="1">
    <citation type="journal article" date="2019" name="bioRxiv">
        <title>The Genome of the Zebra Mussel, Dreissena polymorpha: A Resource for Invasive Species Research.</title>
        <authorList>
            <person name="McCartney M.A."/>
            <person name="Auch B."/>
            <person name="Kono T."/>
            <person name="Mallez S."/>
            <person name="Zhang Y."/>
            <person name="Obille A."/>
            <person name="Becker A."/>
            <person name="Abrahante J.E."/>
            <person name="Garbe J."/>
            <person name="Badalamenti J.P."/>
            <person name="Herman A."/>
            <person name="Mangelson H."/>
            <person name="Liachko I."/>
            <person name="Sullivan S."/>
            <person name="Sone E.D."/>
            <person name="Koren S."/>
            <person name="Silverstein K.A.T."/>
            <person name="Beckman K.B."/>
            <person name="Gohl D.M."/>
        </authorList>
    </citation>
    <scope>NUCLEOTIDE SEQUENCE</scope>
    <source>
        <strain evidence="1">Duluth1</strain>
        <tissue evidence="1">Whole animal</tissue>
    </source>
</reference>
<name>A0A9D4R0Y6_DREPO</name>
<gene>
    <name evidence="1" type="ORF">DPMN_093380</name>
</gene>
<dbReference type="EMBL" id="JAIWYP010000003">
    <property type="protein sequence ID" value="KAH3850904.1"/>
    <property type="molecule type" value="Genomic_DNA"/>
</dbReference>
<proteinExistence type="predicted"/>
<organism evidence="1 2">
    <name type="scientific">Dreissena polymorpha</name>
    <name type="common">Zebra mussel</name>
    <name type="synonym">Mytilus polymorpha</name>
    <dbReference type="NCBI Taxonomy" id="45954"/>
    <lineage>
        <taxon>Eukaryota</taxon>
        <taxon>Metazoa</taxon>
        <taxon>Spiralia</taxon>
        <taxon>Lophotrochozoa</taxon>
        <taxon>Mollusca</taxon>
        <taxon>Bivalvia</taxon>
        <taxon>Autobranchia</taxon>
        <taxon>Heteroconchia</taxon>
        <taxon>Euheterodonta</taxon>
        <taxon>Imparidentia</taxon>
        <taxon>Neoheterodontei</taxon>
        <taxon>Myida</taxon>
        <taxon>Dreissenoidea</taxon>
        <taxon>Dreissenidae</taxon>
        <taxon>Dreissena</taxon>
    </lineage>
</organism>
<sequence>MDLLRSSSSCAEISMSTTDLRLCPLLTQQLICCEEHRRSNKKKESFTCTK</sequence>
<evidence type="ECO:0000313" key="2">
    <source>
        <dbReference type="Proteomes" id="UP000828390"/>
    </source>
</evidence>
<dbReference type="Proteomes" id="UP000828390">
    <property type="component" value="Unassembled WGS sequence"/>
</dbReference>
<accession>A0A9D4R0Y6</accession>
<protein>
    <submittedName>
        <fullName evidence="1">Uncharacterized protein</fullName>
    </submittedName>
</protein>
<dbReference type="AlphaFoldDB" id="A0A9D4R0Y6"/>
<comment type="caution">
    <text evidence="1">The sequence shown here is derived from an EMBL/GenBank/DDBJ whole genome shotgun (WGS) entry which is preliminary data.</text>
</comment>